<dbReference type="EMBL" id="BARS01010281">
    <property type="protein sequence ID" value="GAF91793.1"/>
    <property type="molecule type" value="Genomic_DNA"/>
</dbReference>
<name>X0TE24_9ZZZZ</name>
<proteinExistence type="predicted"/>
<organism evidence="1">
    <name type="scientific">marine sediment metagenome</name>
    <dbReference type="NCBI Taxonomy" id="412755"/>
    <lineage>
        <taxon>unclassified sequences</taxon>
        <taxon>metagenomes</taxon>
        <taxon>ecological metagenomes</taxon>
    </lineage>
</organism>
<dbReference type="AlphaFoldDB" id="X0TE24"/>
<sequence length="69" mass="8020">PKKVSIDDLITFIVESKLKNRRDIVIAGSQKFKVSERHIYNLMLEGFENGELIKNGDKWVAKEKQVDLF</sequence>
<reference evidence="1" key="1">
    <citation type="journal article" date="2014" name="Front. Microbiol.">
        <title>High frequency of phylogenetically diverse reductive dehalogenase-homologous genes in deep subseafloor sedimentary metagenomes.</title>
        <authorList>
            <person name="Kawai M."/>
            <person name="Futagami T."/>
            <person name="Toyoda A."/>
            <person name="Takaki Y."/>
            <person name="Nishi S."/>
            <person name="Hori S."/>
            <person name="Arai W."/>
            <person name="Tsubouchi T."/>
            <person name="Morono Y."/>
            <person name="Uchiyama I."/>
            <person name="Ito T."/>
            <person name="Fujiyama A."/>
            <person name="Inagaki F."/>
            <person name="Takami H."/>
        </authorList>
    </citation>
    <scope>NUCLEOTIDE SEQUENCE</scope>
    <source>
        <strain evidence="1">Expedition CK06-06</strain>
    </source>
</reference>
<comment type="caution">
    <text evidence="1">The sequence shown here is derived from an EMBL/GenBank/DDBJ whole genome shotgun (WGS) entry which is preliminary data.</text>
</comment>
<feature type="non-terminal residue" evidence="1">
    <location>
        <position position="1"/>
    </location>
</feature>
<protein>
    <submittedName>
        <fullName evidence="1">Uncharacterized protein</fullName>
    </submittedName>
</protein>
<evidence type="ECO:0000313" key="1">
    <source>
        <dbReference type="EMBL" id="GAF91793.1"/>
    </source>
</evidence>
<gene>
    <name evidence="1" type="ORF">S01H1_19100</name>
</gene>
<accession>X0TE24</accession>